<evidence type="ECO:0000313" key="3">
    <source>
        <dbReference type="Proteomes" id="UP001221898"/>
    </source>
</evidence>
<sequence>MCPIVEIYNRKPSRLQNTSLKESMGLVDTYQNADGIAPPPYPRTKRKINILLAIARDPTETLEAFPISRGNIRFSRAPMHQATSEKRGRARGRRWHPTPSLTHTRARPQEGGLGLPLATKQLGSRHKQEPILVQAKSAEDTSELQS</sequence>
<comment type="caution">
    <text evidence="2">The sequence shown here is derived from an EMBL/GenBank/DDBJ whole genome shotgun (WGS) entry which is preliminary data.</text>
</comment>
<name>A0AAD7S6U0_9TELE</name>
<proteinExistence type="predicted"/>
<dbReference type="Proteomes" id="UP001221898">
    <property type="component" value="Unassembled WGS sequence"/>
</dbReference>
<feature type="region of interest" description="Disordered" evidence="1">
    <location>
        <begin position="76"/>
        <end position="146"/>
    </location>
</feature>
<gene>
    <name evidence="2" type="ORF">AAFF_G00027690</name>
</gene>
<accession>A0AAD7S6U0</accession>
<evidence type="ECO:0000256" key="1">
    <source>
        <dbReference type="SAM" id="MobiDB-lite"/>
    </source>
</evidence>
<dbReference type="EMBL" id="JAINUG010000112">
    <property type="protein sequence ID" value="KAJ8395886.1"/>
    <property type="molecule type" value="Genomic_DNA"/>
</dbReference>
<organism evidence="2 3">
    <name type="scientific">Aldrovandia affinis</name>
    <dbReference type="NCBI Taxonomy" id="143900"/>
    <lineage>
        <taxon>Eukaryota</taxon>
        <taxon>Metazoa</taxon>
        <taxon>Chordata</taxon>
        <taxon>Craniata</taxon>
        <taxon>Vertebrata</taxon>
        <taxon>Euteleostomi</taxon>
        <taxon>Actinopterygii</taxon>
        <taxon>Neopterygii</taxon>
        <taxon>Teleostei</taxon>
        <taxon>Notacanthiformes</taxon>
        <taxon>Halosauridae</taxon>
        <taxon>Aldrovandia</taxon>
    </lineage>
</organism>
<keyword evidence="3" id="KW-1185">Reference proteome</keyword>
<reference evidence="2" key="1">
    <citation type="journal article" date="2023" name="Science">
        <title>Genome structures resolve the early diversification of teleost fishes.</title>
        <authorList>
            <person name="Parey E."/>
            <person name="Louis A."/>
            <person name="Montfort J."/>
            <person name="Bouchez O."/>
            <person name="Roques C."/>
            <person name="Iampietro C."/>
            <person name="Lluch J."/>
            <person name="Castinel A."/>
            <person name="Donnadieu C."/>
            <person name="Desvignes T."/>
            <person name="Floi Bucao C."/>
            <person name="Jouanno E."/>
            <person name="Wen M."/>
            <person name="Mejri S."/>
            <person name="Dirks R."/>
            <person name="Jansen H."/>
            <person name="Henkel C."/>
            <person name="Chen W.J."/>
            <person name="Zahm M."/>
            <person name="Cabau C."/>
            <person name="Klopp C."/>
            <person name="Thompson A.W."/>
            <person name="Robinson-Rechavi M."/>
            <person name="Braasch I."/>
            <person name="Lecointre G."/>
            <person name="Bobe J."/>
            <person name="Postlethwait J.H."/>
            <person name="Berthelot C."/>
            <person name="Roest Crollius H."/>
            <person name="Guiguen Y."/>
        </authorList>
    </citation>
    <scope>NUCLEOTIDE SEQUENCE</scope>
    <source>
        <strain evidence="2">NC1722</strain>
    </source>
</reference>
<protein>
    <submittedName>
        <fullName evidence="2">Uncharacterized protein</fullName>
    </submittedName>
</protein>
<dbReference type="AlphaFoldDB" id="A0AAD7S6U0"/>
<evidence type="ECO:0000313" key="2">
    <source>
        <dbReference type="EMBL" id="KAJ8395886.1"/>
    </source>
</evidence>